<dbReference type="AlphaFoldDB" id="A0A0A1TIK6"/>
<evidence type="ECO:0000256" key="7">
    <source>
        <dbReference type="SAM" id="Phobius"/>
    </source>
</evidence>
<feature type="transmembrane region" description="Helical" evidence="7">
    <location>
        <begin position="194"/>
        <end position="213"/>
    </location>
</feature>
<keyword evidence="5 7" id="KW-0472">Membrane</keyword>
<dbReference type="GO" id="GO:0005886">
    <property type="term" value="C:plasma membrane"/>
    <property type="evidence" value="ECO:0007669"/>
    <property type="project" value="TreeGrafter"/>
</dbReference>
<feature type="transmembrane region" description="Helical" evidence="7">
    <location>
        <begin position="432"/>
        <end position="451"/>
    </location>
</feature>
<dbReference type="OrthoDB" id="10021397at2759"/>
<feature type="transmembrane region" description="Helical" evidence="7">
    <location>
        <begin position="376"/>
        <end position="395"/>
    </location>
</feature>
<dbReference type="FunFam" id="1.20.1720.10:FF:000012">
    <property type="entry name" value="MFS toxin efflux pump (AflT)"/>
    <property type="match status" value="1"/>
</dbReference>
<gene>
    <name evidence="9" type="ORF">VHEMI06233</name>
</gene>
<dbReference type="Proteomes" id="UP000039046">
    <property type="component" value="Unassembled WGS sequence"/>
</dbReference>
<dbReference type="Gene3D" id="1.20.1720.10">
    <property type="entry name" value="Multidrug resistance protein D"/>
    <property type="match status" value="1"/>
</dbReference>
<feature type="transmembrane region" description="Helical" evidence="7">
    <location>
        <begin position="266"/>
        <end position="287"/>
    </location>
</feature>
<feature type="transmembrane region" description="Helical" evidence="7">
    <location>
        <begin position="225"/>
        <end position="245"/>
    </location>
</feature>
<sequence length="571" mass="60495">MTSGKTSLEVPRPESGFHTSVASTVAGDDYLHEKAHDTTDTEVEKQPEDEVSSKADDAPETEYPKGMKMFFIVLALVLSIFLLALDMTIVATAIPKITAEFQGLDKVGWYGAAFFMTVGAFQSTWGKIYKFFPLKISFLIAILIFEVGSAVCGAAPNSEALIVGRAIAGLGAAGLGAGAYTIIAFAAPPKNRPAFTGILGASYGLASVIGPLLGGAFTDHVSWRWCFYINLPIGAVSAAIIFFFFQTPPAAKPEEAPLVEKIRQMDPLGIVLMMGATVVYILAVQYGGIAHPWNSSIVIGLLVGFVLIIAAWAVLQWSQGERSMISPRIASDRTNIIMSAFAFIFAGGFFAAIYYIPVYFQSVHNASPTMSGVDNLPLIISVTIATIASGIIISAIGWYQPILIAGAILATIGSGLLFMLDKNTSTGKWIGYQIIAGFGWGLSFQIPMIVVQGSVVPEDLASATGMLMFFQGLGGAFLVSGAQSAFLNQMVNYVTSHAPDVSKATLILTGATAIRTSFPVEQQGVVIDGYMEGLHAAFALCIAASGFATLVAFGVRWKKLYPENMAAGGMA</sequence>
<evidence type="ECO:0000313" key="10">
    <source>
        <dbReference type="Proteomes" id="UP000039046"/>
    </source>
</evidence>
<dbReference type="FunFam" id="1.20.1250.20:FF:000196">
    <property type="entry name" value="MFS toxin efflux pump (AflT)"/>
    <property type="match status" value="1"/>
</dbReference>
<evidence type="ECO:0000256" key="6">
    <source>
        <dbReference type="SAM" id="MobiDB-lite"/>
    </source>
</evidence>
<dbReference type="CDD" id="cd17502">
    <property type="entry name" value="MFS_Azr1_MDR_like"/>
    <property type="match status" value="1"/>
</dbReference>
<protein>
    <submittedName>
        <fullName evidence="9">Putative Major facilitator superfamily transporter</fullName>
    </submittedName>
</protein>
<dbReference type="Gene3D" id="1.20.1250.20">
    <property type="entry name" value="MFS general substrate transporter like domains"/>
    <property type="match status" value="1"/>
</dbReference>
<accession>A0A0A1TIK6</accession>
<reference evidence="9 10" key="1">
    <citation type="journal article" date="2015" name="Genome Announc.">
        <title>Draft Genome Sequence and Gene Annotation of the Entomopathogenic Fungus Verticillium hemipterigenum.</title>
        <authorList>
            <person name="Horn F."/>
            <person name="Habel A."/>
            <person name="Scharf D.H."/>
            <person name="Dworschak J."/>
            <person name="Brakhage A.A."/>
            <person name="Guthke R."/>
            <person name="Hertweck C."/>
            <person name="Linde J."/>
        </authorList>
    </citation>
    <scope>NUCLEOTIDE SEQUENCE [LARGE SCALE GENOMIC DNA]</scope>
</reference>
<organism evidence="9 10">
    <name type="scientific">[Torrubiella] hemipterigena</name>
    <dbReference type="NCBI Taxonomy" id="1531966"/>
    <lineage>
        <taxon>Eukaryota</taxon>
        <taxon>Fungi</taxon>
        <taxon>Dikarya</taxon>
        <taxon>Ascomycota</taxon>
        <taxon>Pezizomycotina</taxon>
        <taxon>Sordariomycetes</taxon>
        <taxon>Hypocreomycetidae</taxon>
        <taxon>Hypocreales</taxon>
        <taxon>Clavicipitaceae</taxon>
        <taxon>Clavicipitaceae incertae sedis</taxon>
        <taxon>'Torrubiella' clade</taxon>
    </lineage>
</organism>
<dbReference type="PANTHER" id="PTHR23501:SF177">
    <property type="entry name" value="MAJOR FACILITATOR SUPERFAMILY (MFS) PROFILE DOMAIN-CONTAINING PROTEIN-RELATED"/>
    <property type="match status" value="1"/>
</dbReference>
<feature type="transmembrane region" description="Helical" evidence="7">
    <location>
        <begin position="336"/>
        <end position="356"/>
    </location>
</feature>
<dbReference type="InterPro" id="IPR020846">
    <property type="entry name" value="MFS_dom"/>
</dbReference>
<dbReference type="SUPFAM" id="SSF103473">
    <property type="entry name" value="MFS general substrate transporter"/>
    <property type="match status" value="1"/>
</dbReference>
<keyword evidence="4 7" id="KW-1133">Transmembrane helix</keyword>
<feature type="transmembrane region" description="Helical" evidence="7">
    <location>
        <begin position="534"/>
        <end position="555"/>
    </location>
</feature>
<dbReference type="PROSITE" id="PS50850">
    <property type="entry name" value="MFS"/>
    <property type="match status" value="1"/>
</dbReference>
<comment type="subcellular location">
    <subcellularLocation>
        <location evidence="1">Membrane</location>
        <topology evidence="1">Multi-pass membrane protein</topology>
    </subcellularLocation>
</comment>
<dbReference type="Pfam" id="PF07690">
    <property type="entry name" value="MFS_1"/>
    <property type="match status" value="1"/>
</dbReference>
<feature type="transmembrane region" description="Helical" evidence="7">
    <location>
        <begin position="107"/>
        <end position="125"/>
    </location>
</feature>
<dbReference type="EMBL" id="CDHN01000003">
    <property type="protein sequence ID" value="CEJ90445.1"/>
    <property type="molecule type" value="Genomic_DNA"/>
</dbReference>
<feature type="transmembrane region" description="Helical" evidence="7">
    <location>
        <begin position="463"/>
        <end position="486"/>
    </location>
</feature>
<dbReference type="InterPro" id="IPR036259">
    <property type="entry name" value="MFS_trans_sf"/>
</dbReference>
<evidence type="ECO:0000259" key="8">
    <source>
        <dbReference type="PROSITE" id="PS50850"/>
    </source>
</evidence>
<evidence type="ECO:0000256" key="4">
    <source>
        <dbReference type="ARBA" id="ARBA00022989"/>
    </source>
</evidence>
<keyword evidence="2" id="KW-0813">Transport</keyword>
<dbReference type="GO" id="GO:0022857">
    <property type="term" value="F:transmembrane transporter activity"/>
    <property type="evidence" value="ECO:0007669"/>
    <property type="project" value="InterPro"/>
</dbReference>
<feature type="transmembrane region" description="Helical" evidence="7">
    <location>
        <begin position="70"/>
        <end position="95"/>
    </location>
</feature>
<feature type="region of interest" description="Disordered" evidence="6">
    <location>
        <begin position="1"/>
        <end position="20"/>
    </location>
</feature>
<name>A0A0A1TIK6_9HYPO</name>
<feature type="transmembrane region" description="Helical" evidence="7">
    <location>
        <begin position="137"/>
        <end position="156"/>
    </location>
</feature>
<evidence type="ECO:0000256" key="2">
    <source>
        <dbReference type="ARBA" id="ARBA00022448"/>
    </source>
</evidence>
<dbReference type="InterPro" id="IPR011701">
    <property type="entry name" value="MFS"/>
</dbReference>
<evidence type="ECO:0000256" key="1">
    <source>
        <dbReference type="ARBA" id="ARBA00004141"/>
    </source>
</evidence>
<proteinExistence type="predicted"/>
<feature type="region of interest" description="Disordered" evidence="6">
    <location>
        <begin position="33"/>
        <end position="60"/>
    </location>
</feature>
<keyword evidence="3 7" id="KW-0812">Transmembrane</keyword>
<evidence type="ECO:0000313" key="9">
    <source>
        <dbReference type="EMBL" id="CEJ90445.1"/>
    </source>
</evidence>
<feature type="transmembrane region" description="Helical" evidence="7">
    <location>
        <begin position="402"/>
        <end position="420"/>
    </location>
</feature>
<feature type="transmembrane region" description="Helical" evidence="7">
    <location>
        <begin position="162"/>
        <end position="187"/>
    </location>
</feature>
<dbReference type="HOGENOM" id="CLU_000960_22_1_1"/>
<feature type="transmembrane region" description="Helical" evidence="7">
    <location>
        <begin position="293"/>
        <end position="315"/>
    </location>
</feature>
<dbReference type="PANTHER" id="PTHR23501">
    <property type="entry name" value="MAJOR FACILITATOR SUPERFAMILY"/>
    <property type="match status" value="1"/>
</dbReference>
<keyword evidence="10" id="KW-1185">Reference proteome</keyword>
<evidence type="ECO:0000256" key="5">
    <source>
        <dbReference type="ARBA" id="ARBA00023136"/>
    </source>
</evidence>
<feature type="domain" description="Major facilitator superfamily (MFS) profile" evidence="8">
    <location>
        <begin position="72"/>
        <end position="571"/>
    </location>
</feature>
<evidence type="ECO:0000256" key="3">
    <source>
        <dbReference type="ARBA" id="ARBA00022692"/>
    </source>
</evidence>